<dbReference type="AlphaFoldDB" id="A0A3R6WFV6"/>
<reference evidence="2 3" key="1">
    <citation type="submission" date="2018-08" db="EMBL/GenBank/DDBJ databases">
        <title>Aphanomyces genome sequencing and annotation.</title>
        <authorList>
            <person name="Minardi D."/>
            <person name="Oidtmann B."/>
            <person name="Van Der Giezen M."/>
            <person name="Studholme D.J."/>
        </authorList>
    </citation>
    <scope>NUCLEOTIDE SEQUENCE [LARGE SCALE GENOMIC DNA]</scope>
    <source>
        <strain evidence="2 3">NJM0002</strain>
    </source>
</reference>
<comment type="caution">
    <text evidence="2">The sequence shown here is derived from an EMBL/GenBank/DDBJ whole genome shotgun (WGS) entry which is preliminary data.</text>
</comment>
<feature type="region of interest" description="Disordered" evidence="1">
    <location>
        <begin position="371"/>
        <end position="485"/>
    </location>
</feature>
<feature type="compositionally biased region" description="Basic and acidic residues" evidence="1">
    <location>
        <begin position="411"/>
        <end position="433"/>
    </location>
</feature>
<keyword evidence="3" id="KW-1185">Reference proteome</keyword>
<evidence type="ECO:0000313" key="3">
    <source>
        <dbReference type="Proteomes" id="UP000285060"/>
    </source>
</evidence>
<accession>A0A3R6WFV6</accession>
<dbReference type="Proteomes" id="UP000285060">
    <property type="component" value="Unassembled WGS sequence"/>
</dbReference>
<evidence type="ECO:0000256" key="1">
    <source>
        <dbReference type="SAM" id="MobiDB-lite"/>
    </source>
</evidence>
<feature type="compositionally biased region" description="Basic and acidic residues" evidence="1">
    <location>
        <begin position="465"/>
        <end position="474"/>
    </location>
</feature>
<feature type="compositionally biased region" description="Basic and acidic residues" evidence="1">
    <location>
        <begin position="379"/>
        <end position="396"/>
    </location>
</feature>
<organism evidence="2 3">
    <name type="scientific">Aphanomyces invadans</name>
    <dbReference type="NCBI Taxonomy" id="157072"/>
    <lineage>
        <taxon>Eukaryota</taxon>
        <taxon>Sar</taxon>
        <taxon>Stramenopiles</taxon>
        <taxon>Oomycota</taxon>
        <taxon>Saprolegniomycetes</taxon>
        <taxon>Saprolegniales</taxon>
        <taxon>Verrucalvaceae</taxon>
        <taxon>Aphanomyces</taxon>
    </lineage>
</organism>
<dbReference type="EMBL" id="QUSY01001726">
    <property type="protein sequence ID" value="RHY23867.1"/>
    <property type="molecule type" value="Genomic_DNA"/>
</dbReference>
<protein>
    <submittedName>
        <fullName evidence="2">Uncharacterized protein</fullName>
    </submittedName>
</protein>
<gene>
    <name evidence="2" type="ORF">DYB32_009041</name>
</gene>
<proteinExistence type="predicted"/>
<evidence type="ECO:0000313" key="2">
    <source>
        <dbReference type="EMBL" id="RHY23867.1"/>
    </source>
</evidence>
<dbReference type="VEuPathDB" id="FungiDB:H310_04337"/>
<name>A0A3R6WFV6_9STRA</name>
<sequence length="485" mass="53914">MSPHASSAPICNGPPLDDKNRTFLEWKPLFISQANGHEFTPFYTTKSYVPTDLDRSILSILDDDVQVDKLKHPELYAVDPDLLGNDHDARHKEIEAYIHSVKSATLKAETAKALTRLRSLALTFLNSSMVDSLRKLFSNITCPFTLYESIVSRFENNPLISDPAVLNAQSQKIKYRKGDCLDTLFADVKSIASQYRSAMIPTILDTPAVDYDAFLWTNHYMVKLSEVFSDDKQIWDLIRAISSNAKASGQPCSVASIDAAIKDALATHHLRLLALGEHGSADSASTRSHLINAAVGEPVHPSLGLVARRSLPSYAHVKCHDHIGPACFYCGDSEHVLTTCKVLLSDYSRNARREGFPQTIFEKHGKKLRRLSSRKIRHDHPLHDRRDRDDSDDRGGDGSGAGHSRGHNPPTKRDAPRSRSRDRGGDNRTRNWSDEGYGGRSRKVRSNDAPASNRRMRSVSVGTDRGGRSGRDIRLVSVTFDLSPP</sequence>